<geneLocation type="plasmid" evidence="2 3">
    <name>unnamed4</name>
</geneLocation>
<evidence type="ECO:0000313" key="2">
    <source>
        <dbReference type="EMBL" id="ARJ25843.1"/>
    </source>
</evidence>
<keyword evidence="2" id="KW-0614">Plasmid</keyword>
<dbReference type="RefSeq" id="WP_085313549.1">
    <property type="nucleotide sequence ID" value="NZ_CP020747.1"/>
</dbReference>
<name>A0A1W6AJ27_BACMY</name>
<gene>
    <name evidence="2" type="ORF">B7492_32945</name>
</gene>
<evidence type="ECO:0000313" key="3">
    <source>
        <dbReference type="Proteomes" id="UP000192932"/>
    </source>
</evidence>
<dbReference type="AlphaFoldDB" id="A0A1W6AJ27"/>
<feature type="domain" description="DUF4046" evidence="1">
    <location>
        <begin position="251"/>
        <end position="320"/>
    </location>
</feature>
<dbReference type="EMBL" id="CP020747">
    <property type="protein sequence ID" value="ARJ25843.1"/>
    <property type="molecule type" value="Genomic_DNA"/>
</dbReference>
<organism evidence="2 3">
    <name type="scientific">Bacillus mycoides</name>
    <dbReference type="NCBI Taxonomy" id="1405"/>
    <lineage>
        <taxon>Bacteria</taxon>
        <taxon>Bacillati</taxon>
        <taxon>Bacillota</taxon>
        <taxon>Bacilli</taxon>
        <taxon>Bacillales</taxon>
        <taxon>Bacillaceae</taxon>
        <taxon>Bacillus</taxon>
        <taxon>Bacillus cereus group</taxon>
    </lineage>
</organism>
<evidence type="ECO:0000259" key="1">
    <source>
        <dbReference type="Pfam" id="PF13255"/>
    </source>
</evidence>
<dbReference type="InterPro" id="IPR025119">
    <property type="entry name" value="DUF4046"/>
</dbReference>
<proteinExistence type="predicted"/>
<reference evidence="2 3" key="1">
    <citation type="submission" date="2017-04" db="EMBL/GenBank/DDBJ databases">
        <title>The Characteristic of a Fine Plant Growth-Promoting Rhizobacteria Bacillus mycoides Gnyt1 and its Whole Genome Sequencing Analysis.</title>
        <authorList>
            <person name="Li J.H."/>
            <person name="Yao T."/>
        </authorList>
    </citation>
    <scope>NUCLEOTIDE SEQUENCE [LARGE SCALE GENOMIC DNA]</scope>
    <source>
        <strain evidence="2 3">Gnyt1</strain>
        <plasmid evidence="3">Plasmid unnamed4</plasmid>
    </source>
</reference>
<protein>
    <recommendedName>
        <fullName evidence="1">DUF4046 domain-containing protein</fullName>
    </recommendedName>
</protein>
<dbReference type="Proteomes" id="UP000192932">
    <property type="component" value="Plasmid unnamed4"/>
</dbReference>
<sequence length="334" mass="40311">MNANCVDTIRIEDIYQEILDGKRRNFPQYTWSEDVDRDLAKRITRYLLEVVLNWNTEQIINGWTRDLIVKYKLSGMLGIVYNGNLNQPLHDAYPDRFKEWQLRVAPVGYWTAENSLEALKWTIEVKEKLSNQELMRVYDKSWLRHHKLGTPLKVYWNESPFQMLDALYPGKFKPWQMRKTPRGFWTKETALELLKWTIEVKEKLTDEQLKQVYEIKWLRKHNLSTPLKEIWHTQPFSMLDELYPGKFKPWELNKVPNGYWTRENAIEALKWTIEVKLKLSDEELMEVYSFEWVKQIGLRTPLVHFWSKNAYKMLNTLYPGRYKREMLISLKPMK</sequence>
<accession>A0A1W6AJ27</accession>
<feature type="domain" description="DUF4046" evidence="1">
    <location>
        <begin position="11"/>
        <end position="97"/>
    </location>
</feature>
<dbReference type="Pfam" id="PF13255">
    <property type="entry name" value="DUF4046"/>
    <property type="match status" value="2"/>
</dbReference>